<keyword evidence="7" id="KW-0418">Kinase</keyword>
<dbReference type="RefSeq" id="WP_348787886.1">
    <property type="nucleotide sequence ID" value="NZ_CP157390.1"/>
</dbReference>
<feature type="transmembrane region" description="Helical" evidence="12">
    <location>
        <begin position="22"/>
        <end position="45"/>
    </location>
</feature>
<evidence type="ECO:0000256" key="8">
    <source>
        <dbReference type="ARBA" id="ARBA00022989"/>
    </source>
</evidence>
<keyword evidence="14" id="KW-0067">ATP-binding</keyword>
<feature type="domain" description="Histidine kinase" evidence="13">
    <location>
        <begin position="191"/>
        <end position="407"/>
    </location>
</feature>
<sequence>MSARGADGRGGDRELRRASTRLAVQFGVLILVLFAALGGVVYAIVAGSQAEAARRAVDDTSRIDSPHDAPPGMFVTITGGRGTLSSPDIPDGLPLEAAFEAVRASGQPDERTVTADGQDYLVRTTRQGDHWIQVAYPLREQQEELARLATALIVSGVIAALAAAGISVLMARRAMRPLADALRMQRRFVADAGHELRTPLTLLSTRAQLVRRRLTEHDDPAVVAGVGEIVDDSRALTEIVADLLLAADPGETAAREPVDLAELAAAAVRSVAPKSEERGVEVRVDVPGPVVVSGAAVSLRRLVIALLDNATDHAASLVTVQVRRAGRCALLVVADDGAGFPQDDPGTAFERFASTRSGEAPAAVSRHYGLGLALVAEVAARHGGAVHAGNTGPGGGASVTVELPVADS</sequence>
<name>A0AAU7GAQ9_9MICO</name>
<evidence type="ECO:0000256" key="10">
    <source>
        <dbReference type="ARBA" id="ARBA00023136"/>
    </source>
</evidence>
<accession>A0AAU7GAQ9</accession>
<evidence type="ECO:0000256" key="4">
    <source>
        <dbReference type="ARBA" id="ARBA00022553"/>
    </source>
</evidence>
<dbReference type="SUPFAM" id="SSF55874">
    <property type="entry name" value="ATPase domain of HSP90 chaperone/DNA topoisomerase II/histidine kinase"/>
    <property type="match status" value="1"/>
</dbReference>
<dbReference type="Gene3D" id="3.30.565.10">
    <property type="entry name" value="Histidine kinase-like ATPase, C-terminal domain"/>
    <property type="match status" value="1"/>
</dbReference>
<dbReference type="Pfam" id="PF00512">
    <property type="entry name" value="HisKA"/>
    <property type="match status" value="1"/>
</dbReference>
<evidence type="ECO:0000256" key="3">
    <source>
        <dbReference type="ARBA" id="ARBA00012438"/>
    </source>
</evidence>
<dbReference type="EMBL" id="CP157390">
    <property type="protein sequence ID" value="XBM47925.1"/>
    <property type="molecule type" value="Genomic_DNA"/>
</dbReference>
<comment type="catalytic activity">
    <reaction evidence="1">
        <text>ATP + protein L-histidine = ADP + protein N-phospho-L-histidine.</text>
        <dbReference type="EC" id="2.7.13.3"/>
    </reaction>
</comment>
<dbReference type="GO" id="GO:0000155">
    <property type="term" value="F:phosphorelay sensor kinase activity"/>
    <property type="evidence" value="ECO:0007669"/>
    <property type="project" value="InterPro"/>
</dbReference>
<dbReference type="InterPro" id="IPR036890">
    <property type="entry name" value="HATPase_C_sf"/>
</dbReference>
<dbReference type="CDD" id="cd00075">
    <property type="entry name" value="HATPase"/>
    <property type="match status" value="1"/>
</dbReference>
<dbReference type="InterPro" id="IPR050428">
    <property type="entry name" value="TCS_sensor_his_kinase"/>
</dbReference>
<dbReference type="InterPro" id="IPR036097">
    <property type="entry name" value="HisK_dim/P_sf"/>
</dbReference>
<dbReference type="InterPro" id="IPR005467">
    <property type="entry name" value="His_kinase_dom"/>
</dbReference>
<dbReference type="GO" id="GO:0005524">
    <property type="term" value="F:ATP binding"/>
    <property type="evidence" value="ECO:0007669"/>
    <property type="project" value="UniProtKB-KW"/>
</dbReference>
<protein>
    <recommendedName>
        <fullName evidence="3">histidine kinase</fullName>
        <ecNumber evidence="3">2.7.13.3</ecNumber>
    </recommendedName>
</protein>
<evidence type="ECO:0000256" key="1">
    <source>
        <dbReference type="ARBA" id="ARBA00000085"/>
    </source>
</evidence>
<proteinExistence type="predicted"/>
<evidence type="ECO:0000259" key="13">
    <source>
        <dbReference type="PROSITE" id="PS50109"/>
    </source>
</evidence>
<keyword evidence="4" id="KW-0597">Phosphoprotein</keyword>
<dbReference type="SMART" id="SM00387">
    <property type="entry name" value="HATPase_c"/>
    <property type="match status" value="1"/>
</dbReference>
<dbReference type="Pfam" id="PF02518">
    <property type="entry name" value="HATPase_c"/>
    <property type="match status" value="1"/>
</dbReference>
<dbReference type="GO" id="GO:0005886">
    <property type="term" value="C:plasma membrane"/>
    <property type="evidence" value="ECO:0007669"/>
    <property type="project" value="UniProtKB-SubCell"/>
</dbReference>
<keyword evidence="9" id="KW-0902">Two-component regulatory system</keyword>
<evidence type="ECO:0000256" key="5">
    <source>
        <dbReference type="ARBA" id="ARBA00022679"/>
    </source>
</evidence>
<dbReference type="InterPro" id="IPR003594">
    <property type="entry name" value="HATPase_dom"/>
</dbReference>
<keyword evidence="5" id="KW-0808">Transferase</keyword>
<reference evidence="14" key="1">
    <citation type="submission" date="2024-05" db="EMBL/GenBank/DDBJ databases">
        <title>The Natural Products Discovery Center: Release of the First 8490 Sequenced Strains for Exploring Actinobacteria Biosynthetic Diversity.</title>
        <authorList>
            <person name="Kalkreuter E."/>
            <person name="Kautsar S.A."/>
            <person name="Yang D."/>
            <person name="Bader C.D."/>
            <person name="Teijaro C.N."/>
            <person name="Fluegel L."/>
            <person name="Davis C.M."/>
            <person name="Simpson J.R."/>
            <person name="Lauterbach L."/>
            <person name="Steele A.D."/>
            <person name="Gui C."/>
            <person name="Meng S."/>
            <person name="Li G."/>
            <person name="Viehrig K."/>
            <person name="Ye F."/>
            <person name="Su P."/>
            <person name="Kiefer A.F."/>
            <person name="Nichols A."/>
            <person name="Cepeda A.J."/>
            <person name="Yan W."/>
            <person name="Fan B."/>
            <person name="Jiang Y."/>
            <person name="Adhikari A."/>
            <person name="Zheng C.-J."/>
            <person name="Schuster L."/>
            <person name="Cowan T.M."/>
            <person name="Smanski M.J."/>
            <person name="Chevrette M.G."/>
            <person name="de Carvalho L.P.S."/>
            <person name="Shen B."/>
        </authorList>
    </citation>
    <scope>NUCLEOTIDE SEQUENCE</scope>
    <source>
        <strain evidence="14">NPDC080035</strain>
    </source>
</reference>
<dbReference type="SUPFAM" id="SSF47384">
    <property type="entry name" value="Homodimeric domain of signal transducing histidine kinase"/>
    <property type="match status" value="1"/>
</dbReference>
<keyword evidence="14" id="KW-0547">Nucleotide-binding</keyword>
<feature type="transmembrane region" description="Helical" evidence="12">
    <location>
        <begin position="148"/>
        <end position="171"/>
    </location>
</feature>
<gene>
    <name evidence="14" type="ORF">AAME72_17925</name>
</gene>
<evidence type="ECO:0000256" key="12">
    <source>
        <dbReference type="SAM" id="Phobius"/>
    </source>
</evidence>
<dbReference type="InterPro" id="IPR003661">
    <property type="entry name" value="HisK_dim/P_dom"/>
</dbReference>
<dbReference type="CDD" id="cd00082">
    <property type="entry name" value="HisKA"/>
    <property type="match status" value="1"/>
</dbReference>
<comment type="subcellular location">
    <subcellularLocation>
        <location evidence="2">Cell membrane</location>
    </subcellularLocation>
</comment>
<evidence type="ECO:0000256" key="6">
    <source>
        <dbReference type="ARBA" id="ARBA00022692"/>
    </source>
</evidence>
<dbReference type="SMART" id="SM00388">
    <property type="entry name" value="HisKA"/>
    <property type="match status" value="1"/>
</dbReference>
<dbReference type="PANTHER" id="PTHR45436">
    <property type="entry name" value="SENSOR HISTIDINE KINASE YKOH"/>
    <property type="match status" value="1"/>
</dbReference>
<evidence type="ECO:0000256" key="2">
    <source>
        <dbReference type="ARBA" id="ARBA00004236"/>
    </source>
</evidence>
<dbReference type="EC" id="2.7.13.3" evidence="3"/>
<keyword evidence="6 12" id="KW-0812">Transmembrane</keyword>
<evidence type="ECO:0000256" key="11">
    <source>
        <dbReference type="SAM" id="MobiDB-lite"/>
    </source>
</evidence>
<keyword evidence="10 12" id="KW-0472">Membrane</keyword>
<evidence type="ECO:0000313" key="14">
    <source>
        <dbReference type="EMBL" id="XBM47925.1"/>
    </source>
</evidence>
<dbReference type="InterPro" id="IPR004358">
    <property type="entry name" value="Sig_transdc_His_kin-like_C"/>
</dbReference>
<evidence type="ECO:0000256" key="9">
    <source>
        <dbReference type="ARBA" id="ARBA00023012"/>
    </source>
</evidence>
<dbReference type="AlphaFoldDB" id="A0AAU7GAQ9"/>
<organism evidence="14">
    <name type="scientific">Leifsonia sp. NPDC080035</name>
    <dbReference type="NCBI Taxonomy" id="3143936"/>
    <lineage>
        <taxon>Bacteria</taxon>
        <taxon>Bacillati</taxon>
        <taxon>Actinomycetota</taxon>
        <taxon>Actinomycetes</taxon>
        <taxon>Micrococcales</taxon>
        <taxon>Microbacteriaceae</taxon>
        <taxon>Leifsonia</taxon>
    </lineage>
</organism>
<feature type="region of interest" description="Disordered" evidence="11">
    <location>
        <begin position="387"/>
        <end position="408"/>
    </location>
</feature>
<dbReference type="PROSITE" id="PS50109">
    <property type="entry name" value="HIS_KIN"/>
    <property type="match status" value="1"/>
</dbReference>
<dbReference type="Gene3D" id="1.10.287.130">
    <property type="match status" value="1"/>
</dbReference>
<dbReference type="PANTHER" id="PTHR45436:SF5">
    <property type="entry name" value="SENSOR HISTIDINE KINASE TRCS"/>
    <property type="match status" value="1"/>
</dbReference>
<evidence type="ECO:0000256" key="7">
    <source>
        <dbReference type="ARBA" id="ARBA00022777"/>
    </source>
</evidence>
<dbReference type="PRINTS" id="PR00344">
    <property type="entry name" value="BCTRLSENSOR"/>
</dbReference>
<keyword evidence="8 12" id="KW-1133">Transmembrane helix</keyword>